<dbReference type="Proteomes" id="UP000054560">
    <property type="component" value="Unassembled WGS sequence"/>
</dbReference>
<sequence length="235" mass="25597">MCVAMYDMTIYTGILCTEPFSFPHRAETDESWQSVTQGLAGLLCASLNFIQPENTGKPVMLFGAEGSDGRLGAGSPYRYATLSRENVCTENLTPLVKLLPCRAKAGLASMMNAYTVFDSLFSALSVHVSTECVDDTCEYKKQVLVLAVNVVPTRVNQEPSQPLPKQYHWNLGDLLKAALNSACAVATNSEVKIVTTDWLGVKRITLNKAPSHTVEHGVYAIDVYPVVFGEGSRIV</sequence>
<dbReference type="OrthoDB" id="331263at2759"/>
<protein>
    <submittedName>
        <fullName evidence="1">Uncharacterized protein</fullName>
    </submittedName>
</protein>
<dbReference type="InterPro" id="IPR007245">
    <property type="entry name" value="PIG-T"/>
</dbReference>
<gene>
    <name evidence="1" type="ORF">SARC_04822</name>
</gene>
<dbReference type="STRING" id="667725.A0A0L0G175"/>
<dbReference type="GeneID" id="25905326"/>
<dbReference type="PANTHER" id="PTHR12959:SF11">
    <property type="entry name" value="GPI TRANSAMIDASE COMPONENT PIG-T"/>
    <property type="match status" value="1"/>
</dbReference>
<dbReference type="GO" id="GO:0042765">
    <property type="term" value="C:GPI-anchor transamidase complex"/>
    <property type="evidence" value="ECO:0007669"/>
    <property type="project" value="InterPro"/>
</dbReference>
<reference evidence="1 2" key="1">
    <citation type="submission" date="2011-02" db="EMBL/GenBank/DDBJ databases">
        <title>The Genome Sequence of Sphaeroforma arctica JP610.</title>
        <authorList>
            <consortium name="The Broad Institute Genome Sequencing Platform"/>
            <person name="Russ C."/>
            <person name="Cuomo C."/>
            <person name="Young S.K."/>
            <person name="Zeng Q."/>
            <person name="Gargeya S."/>
            <person name="Alvarado L."/>
            <person name="Berlin A."/>
            <person name="Chapman S.B."/>
            <person name="Chen Z."/>
            <person name="Freedman E."/>
            <person name="Gellesch M."/>
            <person name="Goldberg J."/>
            <person name="Griggs A."/>
            <person name="Gujja S."/>
            <person name="Heilman E."/>
            <person name="Heiman D."/>
            <person name="Howarth C."/>
            <person name="Mehta T."/>
            <person name="Neiman D."/>
            <person name="Pearson M."/>
            <person name="Roberts A."/>
            <person name="Saif S."/>
            <person name="Shea T."/>
            <person name="Shenoy N."/>
            <person name="Sisk P."/>
            <person name="Stolte C."/>
            <person name="Sykes S."/>
            <person name="White J."/>
            <person name="Yandava C."/>
            <person name="Burger G."/>
            <person name="Gray M.W."/>
            <person name="Holland P.W.H."/>
            <person name="King N."/>
            <person name="Lang F.B.F."/>
            <person name="Roger A.J."/>
            <person name="Ruiz-Trillo I."/>
            <person name="Haas B."/>
            <person name="Nusbaum C."/>
            <person name="Birren B."/>
        </authorList>
    </citation>
    <scope>NUCLEOTIDE SEQUENCE [LARGE SCALE GENOMIC DNA]</scope>
    <source>
        <strain evidence="1 2">JP610</strain>
    </source>
</reference>
<name>A0A0L0G175_9EUKA</name>
<dbReference type="PANTHER" id="PTHR12959">
    <property type="entry name" value="GPI TRANSAMIDASE COMPONENT PIG-T-RELATED"/>
    <property type="match status" value="1"/>
</dbReference>
<keyword evidence="2" id="KW-1185">Reference proteome</keyword>
<dbReference type="AlphaFoldDB" id="A0A0L0G175"/>
<evidence type="ECO:0000313" key="1">
    <source>
        <dbReference type="EMBL" id="KNC82902.1"/>
    </source>
</evidence>
<evidence type="ECO:0000313" key="2">
    <source>
        <dbReference type="Proteomes" id="UP000054560"/>
    </source>
</evidence>
<dbReference type="GO" id="GO:0016255">
    <property type="term" value="P:attachment of GPI anchor to protein"/>
    <property type="evidence" value="ECO:0007669"/>
    <property type="project" value="InterPro"/>
</dbReference>
<dbReference type="eggNOG" id="KOG2407">
    <property type="taxonomic scope" value="Eukaryota"/>
</dbReference>
<accession>A0A0L0G175</accession>
<dbReference type="RefSeq" id="XP_014156804.1">
    <property type="nucleotide sequence ID" value="XM_014301329.1"/>
</dbReference>
<organism evidence="1 2">
    <name type="scientific">Sphaeroforma arctica JP610</name>
    <dbReference type="NCBI Taxonomy" id="667725"/>
    <lineage>
        <taxon>Eukaryota</taxon>
        <taxon>Ichthyosporea</taxon>
        <taxon>Ichthyophonida</taxon>
        <taxon>Sphaeroforma</taxon>
    </lineage>
</organism>
<proteinExistence type="predicted"/>
<dbReference type="EMBL" id="KQ241881">
    <property type="protein sequence ID" value="KNC82902.1"/>
    <property type="molecule type" value="Genomic_DNA"/>
</dbReference>
<dbReference type="Pfam" id="PF04113">
    <property type="entry name" value="Gpi16"/>
    <property type="match status" value="1"/>
</dbReference>